<dbReference type="AlphaFoldDB" id="A0A1M5Y634"/>
<dbReference type="Pfam" id="PF04775">
    <property type="entry name" value="Bile_Hydr_Trans"/>
    <property type="match status" value="1"/>
</dbReference>
<dbReference type="Gene3D" id="3.40.50.1820">
    <property type="entry name" value="alpha/beta hydrolase"/>
    <property type="match status" value="1"/>
</dbReference>
<dbReference type="InterPro" id="IPR014940">
    <property type="entry name" value="BAAT_C"/>
</dbReference>
<dbReference type="InterPro" id="IPR006862">
    <property type="entry name" value="Thio_Ohase/aa_AcTrfase"/>
</dbReference>
<dbReference type="Proteomes" id="UP000184226">
    <property type="component" value="Unassembled WGS sequence"/>
</dbReference>
<dbReference type="Gene3D" id="2.60.40.2240">
    <property type="entry name" value="Acyl-CoA thioester hydrolase/BAAT N-terminal domain"/>
    <property type="match status" value="1"/>
</dbReference>
<reference evidence="5 6" key="1">
    <citation type="submission" date="2016-11" db="EMBL/GenBank/DDBJ databases">
        <authorList>
            <person name="Jaros S."/>
            <person name="Januszkiewicz K."/>
            <person name="Wedrychowicz H."/>
        </authorList>
    </citation>
    <scope>NUCLEOTIDE SEQUENCE [LARGE SCALE GENOMIC DNA]</scope>
    <source>
        <strain evidence="5 6">CGMCC 1.10190</strain>
    </source>
</reference>
<sequence>MSATLSISPASDLIDAPRRIILSGFTPGSLVEISARSRTNDQATWGSRAVFQAHPDGTIDLDRDAPLQGDYEGAASQGLIWSQKLLTPPAPAGAPGQDLVAPISIAVEARGEPGESARATLEQRYAAEGVRRLELEQDGMVGTLFTPPGPGPHPAIVYLNGSGGGINEANAALLASHGYAALALGYFGAPGLPSHISGTPLEYFGKALRWLRAQVQPAGGFVAVSGQSRGGELSLLLGATFPDLVSAVIAYVPSSVVHGVLAAGRPEEGRYAPAWTLAGEPLATVWEDNPALASWAAIDGSPEPRRQAQAFVDAQNNPAAVARARIPVENIRGPVLLISGGDDGFWPSSDYARQIAEQLRENGHPHPVEHLDYPQAGHSIQPPHVPTTFIAKAHPVSGVVLTAGGTPAANALANADSWKNVLRFLDHAAKASLTT</sequence>
<dbReference type="SUPFAM" id="SSF53474">
    <property type="entry name" value="alpha/beta-Hydrolases"/>
    <property type="match status" value="1"/>
</dbReference>
<dbReference type="GO" id="GO:0047617">
    <property type="term" value="F:fatty acyl-CoA hydrolase activity"/>
    <property type="evidence" value="ECO:0007669"/>
    <property type="project" value="TreeGrafter"/>
</dbReference>
<gene>
    <name evidence="5" type="ORF">SAMN04488135_10891</name>
</gene>
<dbReference type="GO" id="GO:0006631">
    <property type="term" value="P:fatty acid metabolic process"/>
    <property type="evidence" value="ECO:0007669"/>
    <property type="project" value="TreeGrafter"/>
</dbReference>
<dbReference type="InterPro" id="IPR029058">
    <property type="entry name" value="AB_hydrolase_fold"/>
</dbReference>
<dbReference type="GO" id="GO:0006637">
    <property type="term" value="P:acyl-CoA metabolic process"/>
    <property type="evidence" value="ECO:0007669"/>
    <property type="project" value="InterPro"/>
</dbReference>
<dbReference type="PANTHER" id="PTHR10824">
    <property type="entry name" value="ACYL-COENZYME A THIOESTERASE-RELATED"/>
    <property type="match status" value="1"/>
</dbReference>
<evidence type="ECO:0000313" key="5">
    <source>
        <dbReference type="EMBL" id="SHI07452.1"/>
    </source>
</evidence>
<evidence type="ECO:0000256" key="2">
    <source>
        <dbReference type="PIRSR" id="PIRSR016521-1"/>
    </source>
</evidence>
<dbReference type="InterPro" id="IPR016662">
    <property type="entry name" value="Acyl-CoA_thioEstase_long-chain"/>
</dbReference>
<dbReference type="STRING" id="658167.SAMN04488135_10891"/>
<dbReference type="InterPro" id="IPR042490">
    <property type="entry name" value="Thio_Ohase/BAAT_N"/>
</dbReference>
<dbReference type="PANTHER" id="PTHR10824:SF36">
    <property type="entry name" value="ACYL-COA THIOESTERASE 17-RELATED"/>
    <property type="match status" value="1"/>
</dbReference>
<evidence type="ECO:0000256" key="1">
    <source>
        <dbReference type="ARBA" id="ARBA00006538"/>
    </source>
</evidence>
<dbReference type="RefSeq" id="WP_073104337.1">
    <property type="nucleotide sequence ID" value="NZ_FQXE01000008.1"/>
</dbReference>
<dbReference type="OrthoDB" id="8922993at2"/>
<accession>A0A1M5Y634</accession>
<evidence type="ECO:0000259" key="4">
    <source>
        <dbReference type="Pfam" id="PF08840"/>
    </source>
</evidence>
<feature type="active site" description="Charge relay system" evidence="2">
    <location>
        <position position="378"/>
    </location>
</feature>
<keyword evidence="5" id="KW-0378">Hydrolase</keyword>
<evidence type="ECO:0000313" key="6">
    <source>
        <dbReference type="Proteomes" id="UP000184226"/>
    </source>
</evidence>
<feature type="domain" description="BAAT/Acyl-CoA thioester hydrolase C-terminal" evidence="4">
    <location>
        <begin position="200"/>
        <end position="428"/>
    </location>
</feature>
<dbReference type="Pfam" id="PF08840">
    <property type="entry name" value="BAAT_C"/>
    <property type="match status" value="1"/>
</dbReference>
<dbReference type="PIRSF" id="PIRSF016521">
    <property type="entry name" value="Acyl-CoA_hydro"/>
    <property type="match status" value="1"/>
</dbReference>
<comment type="similarity">
    <text evidence="1">Belongs to the C/M/P thioester hydrolase family.</text>
</comment>
<proteinExistence type="inferred from homology"/>
<name>A0A1M5Y634_9BURK</name>
<keyword evidence="6" id="KW-1185">Reference proteome</keyword>
<protein>
    <submittedName>
        <fullName evidence="5">Acyl-CoA thioester hydrolase/BAAT N-terminal region</fullName>
    </submittedName>
</protein>
<organism evidence="5 6">
    <name type="scientific">Pollutimonas bauzanensis</name>
    <dbReference type="NCBI Taxonomy" id="658167"/>
    <lineage>
        <taxon>Bacteria</taxon>
        <taxon>Pseudomonadati</taxon>
        <taxon>Pseudomonadota</taxon>
        <taxon>Betaproteobacteria</taxon>
        <taxon>Burkholderiales</taxon>
        <taxon>Alcaligenaceae</taxon>
        <taxon>Pollutimonas</taxon>
    </lineage>
</organism>
<evidence type="ECO:0000259" key="3">
    <source>
        <dbReference type="Pfam" id="PF04775"/>
    </source>
</evidence>
<feature type="active site" description="Charge relay system" evidence="2">
    <location>
        <position position="228"/>
    </location>
</feature>
<feature type="active site" description="Charge relay system" evidence="2">
    <location>
        <position position="343"/>
    </location>
</feature>
<feature type="domain" description="Acyl-CoA thioester hydrolase/bile acid-CoA amino acid N-acetyltransferase" evidence="3">
    <location>
        <begin position="15"/>
        <end position="136"/>
    </location>
</feature>
<dbReference type="EMBL" id="FQXE01000008">
    <property type="protein sequence ID" value="SHI07452.1"/>
    <property type="molecule type" value="Genomic_DNA"/>
</dbReference>